<proteinExistence type="predicted"/>
<feature type="signal peptide" evidence="2">
    <location>
        <begin position="1"/>
        <end position="26"/>
    </location>
</feature>
<dbReference type="AlphaFoldDB" id="A0A562J795"/>
<keyword evidence="4" id="KW-1185">Reference proteome</keyword>
<feature type="chain" id="PRO_5022237387" evidence="2">
    <location>
        <begin position="27"/>
        <end position="200"/>
    </location>
</feature>
<organism evidence="3 4">
    <name type="scientific">Sedimentibacter saalensis</name>
    <dbReference type="NCBI Taxonomy" id="130788"/>
    <lineage>
        <taxon>Bacteria</taxon>
        <taxon>Bacillati</taxon>
        <taxon>Bacillota</taxon>
        <taxon>Tissierellia</taxon>
        <taxon>Sedimentibacter</taxon>
    </lineage>
</organism>
<evidence type="ECO:0000256" key="2">
    <source>
        <dbReference type="SAM" id="SignalP"/>
    </source>
</evidence>
<evidence type="ECO:0000313" key="4">
    <source>
        <dbReference type="Proteomes" id="UP000315343"/>
    </source>
</evidence>
<dbReference type="OrthoDB" id="3242907at2"/>
<accession>A0A562J795</accession>
<name>A0A562J795_9FIRM</name>
<feature type="compositionally biased region" description="Basic and acidic residues" evidence="1">
    <location>
        <begin position="31"/>
        <end position="40"/>
    </location>
</feature>
<keyword evidence="2" id="KW-0732">Signal</keyword>
<dbReference type="Proteomes" id="UP000315343">
    <property type="component" value="Unassembled WGS sequence"/>
</dbReference>
<feature type="region of interest" description="Disordered" evidence="1">
    <location>
        <begin position="26"/>
        <end position="53"/>
    </location>
</feature>
<gene>
    <name evidence="3" type="ORF">LY60_02584</name>
</gene>
<dbReference type="EMBL" id="VLKH01000007">
    <property type="protein sequence ID" value="TWH79056.1"/>
    <property type="molecule type" value="Genomic_DNA"/>
</dbReference>
<comment type="caution">
    <text evidence="3">The sequence shown here is derived from an EMBL/GenBank/DDBJ whole genome shotgun (WGS) entry which is preliminary data.</text>
</comment>
<sequence length="200" mass="23185">MKRERIFVALLLAVVCLTSCSQNNTASESVQQREHVKETEMPEEIASEKQEEDSTENLAIKWDEITEDGVNEDLLYENMDTDTLEYVAAELQTLIEEEAEAEKENPDIVLTEGWVRVFESEHYANVLKLGNQAMKPLYWIIYKSSNAGQYEYICAYALYEISGYDFTDENGCLTWSDSKEFLNVFNEQVILKEYNLNRQN</sequence>
<reference evidence="3 4" key="1">
    <citation type="submission" date="2019-07" db="EMBL/GenBank/DDBJ databases">
        <title>Genomic Encyclopedia of Type Strains, Phase I: the one thousand microbial genomes (KMG-I) project.</title>
        <authorList>
            <person name="Kyrpides N."/>
        </authorList>
    </citation>
    <scope>NUCLEOTIDE SEQUENCE [LARGE SCALE GENOMIC DNA]</scope>
    <source>
        <strain evidence="3 4">DSM 13558</strain>
    </source>
</reference>
<feature type="compositionally biased region" description="Acidic residues" evidence="1">
    <location>
        <begin position="41"/>
        <end position="53"/>
    </location>
</feature>
<evidence type="ECO:0000256" key="1">
    <source>
        <dbReference type="SAM" id="MobiDB-lite"/>
    </source>
</evidence>
<protein>
    <submittedName>
        <fullName evidence="3">Uncharacterized protein</fullName>
    </submittedName>
</protein>
<evidence type="ECO:0000313" key="3">
    <source>
        <dbReference type="EMBL" id="TWH79056.1"/>
    </source>
</evidence>
<dbReference type="RefSeq" id="WP_145084325.1">
    <property type="nucleotide sequence ID" value="NZ_VLKH01000007.1"/>
</dbReference>